<feature type="compositionally biased region" description="Low complexity" evidence="1">
    <location>
        <begin position="399"/>
        <end position="415"/>
    </location>
</feature>
<dbReference type="Proteomes" id="UP000572528">
    <property type="component" value="Unassembled WGS sequence"/>
</dbReference>
<feature type="compositionally biased region" description="Low complexity" evidence="1">
    <location>
        <begin position="206"/>
        <end position="217"/>
    </location>
</feature>
<reference evidence="3 4" key="1">
    <citation type="submission" date="2020-07" db="EMBL/GenBank/DDBJ databases">
        <title>MOT database genomes.</title>
        <authorList>
            <person name="Joseph S."/>
            <person name="Aduse-Opoku J."/>
            <person name="Hashim A."/>
            <person name="Wade W."/>
            <person name="Curtis M."/>
        </authorList>
    </citation>
    <scope>NUCLEOTIDE SEQUENCE [LARGE SCALE GENOMIC DNA]</scope>
    <source>
        <strain evidence="3 4">WMus004</strain>
    </source>
</reference>
<dbReference type="EMBL" id="JACBXV010000070">
    <property type="protein sequence ID" value="NYS69153.1"/>
    <property type="molecule type" value="Genomic_DNA"/>
</dbReference>
<organism evidence="3 4">
    <name type="scientific">Actinomyces bowdenii</name>
    <dbReference type="NCBI Taxonomy" id="131109"/>
    <lineage>
        <taxon>Bacteria</taxon>
        <taxon>Bacillati</taxon>
        <taxon>Actinomycetota</taxon>
        <taxon>Actinomycetes</taxon>
        <taxon>Actinomycetales</taxon>
        <taxon>Actinomycetaceae</taxon>
        <taxon>Actinomyces</taxon>
    </lineage>
</organism>
<feature type="domain" description="RAMA" evidence="2">
    <location>
        <begin position="512"/>
        <end position="582"/>
    </location>
</feature>
<feature type="compositionally biased region" description="Low complexity" evidence="1">
    <location>
        <begin position="356"/>
        <end position="368"/>
    </location>
</feature>
<dbReference type="RefSeq" id="WP_179900451.1">
    <property type="nucleotide sequence ID" value="NZ_JACBXV010000070.1"/>
</dbReference>
<dbReference type="AlphaFoldDB" id="A0A853EIE7"/>
<feature type="compositionally biased region" description="Low complexity" evidence="1">
    <location>
        <begin position="259"/>
        <end position="283"/>
    </location>
</feature>
<evidence type="ECO:0000256" key="1">
    <source>
        <dbReference type="SAM" id="MobiDB-lite"/>
    </source>
</evidence>
<feature type="region of interest" description="Disordered" evidence="1">
    <location>
        <begin position="192"/>
        <end position="496"/>
    </location>
</feature>
<feature type="compositionally biased region" description="Polar residues" evidence="1">
    <location>
        <begin position="455"/>
        <end position="471"/>
    </location>
</feature>
<proteinExistence type="predicted"/>
<evidence type="ECO:0000313" key="3">
    <source>
        <dbReference type="EMBL" id="NYS69153.1"/>
    </source>
</evidence>
<name>A0A853EIE7_9ACTO</name>
<sequence length="586" mass="59622">MAMYELDGNHLLPVRLGRSADADTRARSLAALQRQIVEVLRRPLFPLEWGRVTGGESLTALDATGQVVLVEVLQSLSAAEVMAAMARLTATAALGRRELAGRYAGGLVSFREDWNEFREAMPAQVEAGPRLTLVTAALAPEVRSSLSVLVGSGVELYEVDVRVVDEARVVVVVEQIVDGSLDAEGPLLVARAPRPSLNGSEQRTGRQAAPGASAPRAARPKADPVTGPIEIVMPRGSDGAPHRRRDAASGAGGGRRSGARGAAGMRRNAPSSGTEEGAASESAPQPPSQAARSEAVERDSSSPVAPGRASLAGSRSDEAPGGTQRAAHGAGPTGEESAASRQSRPAGSGGAEPARRGSSGRSAHAAVSARREAVVRRGVHASDAAGGPETGGSGNDPTQAGGPPDAQAPAASSGSTQEIPAAGGTGQADGPAHGGPAAAQADPSPAVPQAPPRLTRSSLRTGAGGASTQETGSSWAAGGGPAAAAIPPSRGSAKDEDDLVAIASSFDRPQRIIWQGLRRGIYHEAQLSAAGIITLADGRKFTDPTSAANAAQNVTDADGWRVWRLGLRGPHLSELRERLSQDRTGS</sequence>
<feature type="compositionally biased region" description="Low complexity" evidence="1">
    <location>
        <begin position="472"/>
        <end position="491"/>
    </location>
</feature>
<accession>A0A853EIE7</accession>
<dbReference type="InterPro" id="IPR040843">
    <property type="entry name" value="RAMA"/>
</dbReference>
<evidence type="ECO:0000259" key="2">
    <source>
        <dbReference type="Pfam" id="PF18755"/>
    </source>
</evidence>
<evidence type="ECO:0000313" key="4">
    <source>
        <dbReference type="Proteomes" id="UP000572528"/>
    </source>
</evidence>
<dbReference type="Pfam" id="PF18755">
    <property type="entry name" value="RAMA"/>
    <property type="match status" value="1"/>
</dbReference>
<protein>
    <recommendedName>
        <fullName evidence="2">RAMA domain-containing protein</fullName>
    </recommendedName>
</protein>
<gene>
    <name evidence="3" type="ORF">HZZ05_06405</name>
</gene>
<feature type="compositionally biased region" description="Low complexity" evidence="1">
    <location>
        <begin position="428"/>
        <end position="443"/>
    </location>
</feature>
<comment type="caution">
    <text evidence="3">The sequence shown here is derived from an EMBL/GenBank/DDBJ whole genome shotgun (WGS) entry which is preliminary data.</text>
</comment>